<organism evidence="2 3">
    <name type="scientific">Candidatus Burkholderia pumila</name>
    <dbReference type="NCBI Taxonomy" id="1090375"/>
    <lineage>
        <taxon>Bacteria</taxon>
        <taxon>Pseudomonadati</taxon>
        <taxon>Pseudomonadota</taxon>
        <taxon>Betaproteobacteria</taxon>
        <taxon>Burkholderiales</taxon>
        <taxon>Burkholderiaceae</taxon>
        <taxon>Burkholderia</taxon>
    </lineage>
</organism>
<keyword evidence="3" id="KW-1185">Reference proteome</keyword>
<dbReference type="EMBL" id="LELG01000001">
    <property type="protein sequence ID" value="KMQ81316.1"/>
    <property type="molecule type" value="Genomic_DNA"/>
</dbReference>
<reference evidence="2 3" key="1">
    <citation type="submission" date="2015-06" db="EMBL/GenBank/DDBJ databases">
        <title>Comparative genomics of Burkholderia leaf nodule symbionts.</title>
        <authorList>
            <person name="Carlier A."/>
            <person name="Eberl L."/>
            <person name="Pinto-Carbo M."/>
        </authorList>
    </citation>
    <scope>NUCLEOTIDE SEQUENCE [LARGE SCALE GENOMIC DNA]</scope>
    <source>
        <strain evidence="2 3">UZHbot3</strain>
    </source>
</reference>
<accession>A0ABR5HPL0</accession>
<evidence type="ECO:0000256" key="1">
    <source>
        <dbReference type="SAM" id="MobiDB-lite"/>
    </source>
</evidence>
<protein>
    <submittedName>
        <fullName evidence="2">IncF plasmid conjugative transfer pilus assembly protein TraB</fullName>
    </submittedName>
</protein>
<sequence>MLPPPGGSDALNTPIGDTLPVSNELEIIDFDDTANAGGSGNGSRSNGADSGGKLEVQGFPVDARACRYRMTTPTSGGTVSGTGNKDDINLLPAGSFIPVAMLNGVDAPTGGQAQSGPAVRRPAGAQTGESSERQTARPGGVPDRIERMG</sequence>
<comment type="caution">
    <text evidence="2">The sequence shown here is derived from an EMBL/GenBank/DDBJ whole genome shotgun (WGS) entry which is preliminary data.</text>
</comment>
<evidence type="ECO:0000313" key="3">
    <source>
        <dbReference type="Proteomes" id="UP000242951"/>
    </source>
</evidence>
<feature type="region of interest" description="Disordered" evidence="1">
    <location>
        <begin position="32"/>
        <end position="56"/>
    </location>
</feature>
<proteinExistence type="predicted"/>
<feature type="region of interest" description="Disordered" evidence="1">
    <location>
        <begin position="105"/>
        <end position="149"/>
    </location>
</feature>
<gene>
    <name evidence="2" type="ORF">BPMI_01948c</name>
</gene>
<evidence type="ECO:0000313" key="2">
    <source>
        <dbReference type="EMBL" id="KMQ81316.1"/>
    </source>
</evidence>
<dbReference type="Proteomes" id="UP000242951">
    <property type="component" value="Unassembled WGS sequence"/>
</dbReference>
<name>A0ABR5HPL0_9BURK</name>